<dbReference type="GO" id="GO:0000981">
    <property type="term" value="F:DNA-binding transcription factor activity, RNA polymerase II-specific"/>
    <property type="evidence" value="ECO:0007669"/>
    <property type="project" value="InterPro"/>
</dbReference>
<gene>
    <name evidence="10" type="ORF">PV08_05129</name>
</gene>
<dbReference type="SMART" id="SM00906">
    <property type="entry name" value="Fungal_trans"/>
    <property type="match status" value="1"/>
</dbReference>
<evidence type="ECO:0000313" key="11">
    <source>
        <dbReference type="Proteomes" id="UP000053328"/>
    </source>
</evidence>
<reference evidence="10 11" key="1">
    <citation type="submission" date="2015-01" db="EMBL/GenBank/DDBJ databases">
        <title>The Genome Sequence of Exophiala spinifera CBS89968.</title>
        <authorList>
            <consortium name="The Broad Institute Genomics Platform"/>
            <person name="Cuomo C."/>
            <person name="de Hoog S."/>
            <person name="Gorbushina A."/>
            <person name="Stielow B."/>
            <person name="Teixiera M."/>
            <person name="Abouelleil A."/>
            <person name="Chapman S.B."/>
            <person name="Priest M."/>
            <person name="Young S.K."/>
            <person name="Wortman J."/>
            <person name="Nusbaum C."/>
            <person name="Birren B."/>
        </authorList>
    </citation>
    <scope>NUCLEOTIDE SEQUENCE [LARGE SCALE GENOMIC DNA]</scope>
    <source>
        <strain evidence="10 11">CBS 89968</strain>
    </source>
</reference>
<dbReference type="GO" id="GO:0045944">
    <property type="term" value="P:positive regulation of transcription by RNA polymerase II"/>
    <property type="evidence" value="ECO:0007669"/>
    <property type="project" value="TreeGrafter"/>
</dbReference>
<keyword evidence="3" id="KW-0862">Zinc</keyword>
<dbReference type="SMART" id="SM00066">
    <property type="entry name" value="GAL4"/>
    <property type="match status" value="1"/>
</dbReference>
<comment type="subcellular location">
    <subcellularLocation>
        <location evidence="1">Nucleus</location>
    </subcellularLocation>
</comment>
<dbReference type="GO" id="GO:0006351">
    <property type="term" value="P:DNA-templated transcription"/>
    <property type="evidence" value="ECO:0007669"/>
    <property type="project" value="InterPro"/>
</dbReference>
<evidence type="ECO:0000256" key="6">
    <source>
        <dbReference type="ARBA" id="ARBA00023163"/>
    </source>
</evidence>
<proteinExistence type="predicted"/>
<dbReference type="VEuPathDB" id="FungiDB:PV08_05129"/>
<dbReference type="PROSITE" id="PS00463">
    <property type="entry name" value="ZN2_CY6_FUNGAL_1"/>
    <property type="match status" value="1"/>
</dbReference>
<name>A0A0D2C2U6_9EURO</name>
<dbReference type="Gene3D" id="4.10.240.10">
    <property type="entry name" value="Zn(2)-C6 fungal-type DNA-binding domain"/>
    <property type="match status" value="1"/>
</dbReference>
<dbReference type="CDD" id="cd00067">
    <property type="entry name" value="GAL4"/>
    <property type="match status" value="1"/>
</dbReference>
<dbReference type="GO" id="GO:0008270">
    <property type="term" value="F:zinc ion binding"/>
    <property type="evidence" value="ECO:0007669"/>
    <property type="project" value="InterPro"/>
</dbReference>
<dbReference type="HOGENOM" id="CLU_012331_4_2_1"/>
<dbReference type="OrthoDB" id="189997at2759"/>
<dbReference type="CDD" id="cd12148">
    <property type="entry name" value="fungal_TF_MHR"/>
    <property type="match status" value="1"/>
</dbReference>
<evidence type="ECO:0000256" key="5">
    <source>
        <dbReference type="ARBA" id="ARBA00023125"/>
    </source>
</evidence>
<evidence type="ECO:0000256" key="7">
    <source>
        <dbReference type="ARBA" id="ARBA00023242"/>
    </source>
</evidence>
<dbReference type="RefSeq" id="XP_016238150.1">
    <property type="nucleotide sequence ID" value="XM_016379473.1"/>
</dbReference>
<feature type="compositionally biased region" description="Acidic residues" evidence="8">
    <location>
        <begin position="109"/>
        <end position="127"/>
    </location>
</feature>
<keyword evidence="6" id="KW-0804">Transcription</keyword>
<dbReference type="InterPro" id="IPR001138">
    <property type="entry name" value="Zn2Cys6_DnaBD"/>
</dbReference>
<dbReference type="InterPro" id="IPR007219">
    <property type="entry name" value="XnlR_reg_dom"/>
</dbReference>
<dbReference type="SUPFAM" id="SSF57701">
    <property type="entry name" value="Zn2/Cys6 DNA-binding domain"/>
    <property type="match status" value="1"/>
</dbReference>
<evidence type="ECO:0000256" key="8">
    <source>
        <dbReference type="SAM" id="MobiDB-lite"/>
    </source>
</evidence>
<feature type="domain" description="Zn(2)-C6 fungal-type" evidence="9">
    <location>
        <begin position="15"/>
        <end position="45"/>
    </location>
</feature>
<dbReference type="Pfam" id="PF00172">
    <property type="entry name" value="Zn_clus"/>
    <property type="match status" value="1"/>
</dbReference>
<protein>
    <recommendedName>
        <fullName evidence="9">Zn(2)-C6 fungal-type domain-containing protein</fullName>
    </recommendedName>
</protein>
<evidence type="ECO:0000256" key="4">
    <source>
        <dbReference type="ARBA" id="ARBA00023015"/>
    </source>
</evidence>
<feature type="region of interest" description="Disordered" evidence="8">
    <location>
        <begin position="72"/>
        <end position="127"/>
    </location>
</feature>
<dbReference type="PROSITE" id="PS50048">
    <property type="entry name" value="ZN2_CY6_FUNGAL_2"/>
    <property type="match status" value="1"/>
</dbReference>
<feature type="compositionally biased region" description="Polar residues" evidence="8">
    <location>
        <begin position="72"/>
        <end position="101"/>
    </location>
</feature>
<dbReference type="InterPro" id="IPR052202">
    <property type="entry name" value="Yeast_MetPath_Reg"/>
</dbReference>
<keyword evidence="7" id="KW-0539">Nucleus</keyword>
<accession>A0A0D2C2U6</accession>
<dbReference type="GO" id="GO:0005634">
    <property type="term" value="C:nucleus"/>
    <property type="evidence" value="ECO:0007669"/>
    <property type="project" value="UniProtKB-SubCell"/>
</dbReference>
<evidence type="ECO:0000256" key="3">
    <source>
        <dbReference type="ARBA" id="ARBA00022833"/>
    </source>
</evidence>
<evidence type="ECO:0000256" key="2">
    <source>
        <dbReference type="ARBA" id="ARBA00022723"/>
    </source>
</evidence>
<evidence type="ECO:0000256" key="1">
    <source>
        <dbReference type="ARBA" id="ARBA00004123"/>
    </source>
</evidence>
<dbReference type="GO" id="GO:0043565">
    <property type="term" value="F:sequence-specific DNA binding"/>
    <property type="evidence" value="ECO:0007669"/>
    <property type="project" value="TreeGrafter"/>
</dbReference>
<evidence type="ECO:0000313" key="10">
    <source>
        <dbReference type="EMBL" id="KIW17934.1"/>
    </source>
</evidence>
<keyword evidence="2" id="KW-0479">Metal-binding</keyword>
<dbReference type="InterPro" id="IPR036864">
    <property type="entry name" value="Zn2-C6_fun-type_DNA-bd_sf"/>
</dbReference>
<keyword evidence="11" id="KW-1185">Reference proteome</keyword>
<organism evidence="10 11">
    <name type="scientific">Exophiala spinifera</name>
    <dbReference type="NCBI Taxonomy" id="91928"/>
    <lineage>
        <taxon>Eukaryota</taxon>
        <taxon>Fungi</taxon>
        <taxon>Dikarya</taxon>
        <taxon>Ascomycota</taxon>
        <taxon>Pezizomycotina</taxon>
        <taxon>Eurotiomycetes</taxon>
        <taxon>Chaetothyriomycetidae</taxon>
        <taxon>Chaetothyriales</taxon>
        <taxon>Herpotrichiellaceae</taxon>
        <taxon>Exophiala</taxon>
    </lineage>
</organism>
<sequence length="695" mass="77819">MSLARPNKRARSAIACRRCKQRKQRCDNGFPACAACVAASATCSYESNVYPEEHVETLRARVADLERQLHTQKQLQGHSVATVSPAVDSSSGRPSGLQDSQPVAPLDQCADDGYEDPGGEDRGEDEANTAFDMLSPGASYLGFSSGFPLARSVHAAIGPTPLSHRQSSRTDSARNSRPWNIASDFLPITRPKSANSLQLSQFLDAYLSKVHPKHMFISSRRLFRLHESREALLHAARPPKRNAVLSRCQFLLLHMVYAIGARYIQLSREQSRFSSEAHYALAVEDIQCLFETRGLESVEGLLMLVIFQLRFPSPPGIWSVVGTAMRHAISIGLHRRFNGTSLVMDQRRKRVFWTIYMLDRSMARTLGRPVCISDRDIDVDLPANVSVDIEEEEEMVAALQADPGPTPMAAAIHLFRLSRIESKIYSTIHRVDLPLSDLKPAKVAQLRQQLDDWRDQIPVAVPSANDYDDLPNYYVKPNYYVLQYHKAMLLVLLPCLPRLPVTHPDFRLCIASAGQVGQLYKSLHDHQSSLSYSLIALHATFVAGLTLIYCFLADKTIFDLHFSSDIRACSTVLYVISERWSAARKIRDAFERMISNTVEKDQFRNSEQGASQGGGQLMDGRSADVLETTADHHQTDVLWSELATLIPPHTEEHSTSFVPMARDNPSEDLWATLGSWFGETEDSWLESNWDTTSVH</sequence>
<dbReference type="PANTHER" id="PTHR47782">
    <property type="entry name" value="ZN(II)2CYS6 TRANSCRIPTION FACTOR (EUROFUNG)-RELATED"/>
    <property type="match status" value="1"/>
</dbReference>
<dbReference type="GeneID" id="27332212"/>
<keyword evidence="4" id="KW-0805">Transcription regulation</keyword>
<dbReference type="PANTHER" id="PTHR47782:SF12">
    <property type="entry name" value="ZN(II)2CYS6 TRANSCRIPTION FACTOR (EUROFUNG)"/>
    <property type="match status" value="1"/>
</dbReference>
<dbReference type="EMBL" id="KN847494">
    <property type="protein sequence ID" value="KIW17934.1"/>
    <property type="molecule type" value="Genomic_DNA"/>
</dbReference>
<dbReference type="AlphaFoldDB" id="A0A0D2C2U6"/>
<dbReference type="Proteomes" id="UP000053328">
    <property type="component" value="Unassembled WGS sequence"/>
</dbReference>
<evidence type="ECO:0000259" key="9">
    <source>
        <dbReference type="PROSITE" id="PS50048"/>
    </source>
</evidence>
<keyword evidence="5" id="KW-0238">DNA-binding</keyword>
<dbReference type="Pfam" id="PF04082">
    <property type="entry name" value="Fungal_trans"/>
    <property type="match status" value="1"/>
</dbReference>